<evidence type="ECO:0000313" key="2">
    <source>
        <dbReference type="Proteomes" id="UP000275368"/>
    </source>
</evidence>
<proteinExistence type="predicted"/>
<name>A0A3G9JGW5_9BACL</name>
<dbReference type="OrthoDB" id="283370at2"/>
<dbReference type="AlphaFoldDB" id="A0A3G9JGW5"/>
<reference evidence="1 2" key="1">
    <citation type="submission" date="2018-11" db="EMBL/GenBank/DDBJ databases">
        <title>Complete genome sequence of Paenibacillus baekrokdamisoli strain KCTC 33723.</title>
        <authorList>
            <person name="Kang S.W."/>
            <person name="Lee K.C."/>
            <person name="Kim K.K."/>
            <person name="Kim J.S."/>
            <person name="Kim D.S."/>
            <person name="Ko S.H."/>
            <person name="Yang S.H."/>
            <person name="Lee J.S."/>
        </authorList>
    </citation>
    <scope>NUCLEOTIDE SEQUENCE [LARGE SCALE GENOMIC DNA]</scope>
    <source>
        <strain evidence="1 2">KCTC 33723</strain>
    </source>
</reference>
<accession>A0A3G9JGW5</accession>
<sequence length="669" mass="71318">MKRKPNKQRKGALKKVAKIIGAASVILPLAMTIPAVAGATVPVETGTPVVQHSISSLLAGAPYSSLLKAGNTVKIDLSQVFQNSSSLVYGPAFVQNSSVADIETDNNMLYIRLKKKGTTTVDLGVKYANGTQVVHERFRVTVGENTELNTSGNGAGINDVVKYFRSHPDLFTRTKDYRNLLQSAVASNITVPNHAPEVIASHRIGINNDGALQLKEGQTATIDFNDVFTDEDGDYLQFRTPFTGSDAITESIQGTLLTLHALGSSGLTTVNLEASDDHGATWTTLPLDVLVSYGSGIADQRVSVSGESDVPNLIEVSLNDYFETGATYRAEVTEGSSYITTSLVSSSLIVQGKATGSAKVVVYSDDGHGATISDEFNVGVGFAPIDIGTQFMWTGEGNYRADLDLNKIFPAGATYKISDLDPAFSISGYELGTPFTSSDLSIESERFIGTKTITIEASNEAGSESAKYNIKLRQNNAPMLKGELLDNWETYAPIVIKKGQTITIPFIDPDNDAIKDYNGYFGEPEQSIASVVTGTGGLTITGKQIGSTTLNYTASDGLPGGDGNGEREVIVVDADEILSFDKGVLEADLDLSPYLTDISEPYSVSIGENSLIKSVSQGVNSKIKLQAYLEYEESTPRGGVGQVTITISHGSVTKDISVYVIIPFSNLIP</sequence>
<keyword evidence="2" id="KW-1185">Reference proteome</keyword>
<gene>
    <name evidence="1" type="ORF">Back11_35840</name>
</gene>
<protein>
    <submittedName>
        <fullName evidence="1">Uncharacterized protein</fullName>
    </submittedName>
</protein>
<organism evidence="1 2">
    <name type="scientific">Paenibacillus baekrokdamisoli</name>
    <dbReference type="NCBI Taxonomy" id="1712516"/>
    <lineage>
        <taxon>Bacteria</taxon>
        <taxon>Bacillati</taxon>
        <taxon>Bacillota</taxon>
        <taxon>Bacilli</taxon>
        <taxon>Bacillales</taxon>
        <taxon>Paenibacillaceae</taxon>
        <taxon>Paenibacillus</taxon>
    </lineage>
</organism>
<dbReference type="KEGG" id="pbk:Back11_35840"/>
<dbReference type="Proteomes" id="UP000275368">
    <property type="component" value="Chromosome"/>
</dbReference>
<dbReference type="RefSeq" id="WP_125660006.1">
    <property type="nucleotide sequence ID" value="NZ_AP019308.1"/>
</dbReference>
<evidence type="ECO:0000313" key="1">
    <source>
        <dbReference type="EMBL" id="BBH22239.1"/>
    </source>
</evidence>
<dbReference type="EMBL" id="AP019308">
    <property type="protein sequence ID" value="BBH22239.1"/>
    <property type="molecule type" value="Genomic_DNA"/>
</dbReference>